<dbReference type="RefSeq" id="WP_118889723.1">
    <property type="nucleotide sequence ID" value="NZ_PHUT01000009.1"/>
</dbReference>
<dbReference type="PANTHER" id="PTHR43798:SF31">
    <property type="entry name" value="AB HYDROLASE SUPERFAMILY PROTEIN YCLE"/>
    <property type="match status" value="1"/>
</dbReference>
<dbReference type="Gene3D" id="3.40.50.1820">
    <property type="entry name" value="alpha/beta hydrolase"/>
    <property type="match status" value="1"/>
</dbReference>
<evidence type="ECO:0000259" key="2">
    <source>
        <dbReference type="Pfam" id="PF00561"/>
    </source>
</evidence>
<comment type="caution">
    <text evidence="3">The sequence shown here is derived from an EMBL/GenBank/DDBJ whole genome shotgun (WGS) entry which is preliminary data.</text>
</comment>
<evidence type="ECO:0000313" key="4">
    <source>
        <dbReference type="Proteomes" id="UP000285456"/>
    </source>
</evidence>
<dbReference type="AlphaFoldDB" id="A0A417YFD0"/>
<sequence>MPHLQVDSETILFYEEKGEGQTVIFIHGVMMSSKFFYKQLAQLSSDYHTIALDLRGHGKSSKVERGHTVAQYARDLKAFMEKLSLTDVILVGWSMGAFVVWDYINQFGTDNIKGITIVDQSASDYTWPDWEFGAFDFQAISNVVQAIQEDQATFNSNFIYGMYKEKPDPDEFTWILQEMNKLPASIASTIVFNQTAVDYRETLSNVTVPSLICFGTVGFFPIEAGNYIKERTPNATLIPFEDSSHLLFLEETEKFNHELEKFIRSL</sequence>
<dbReference type="SUPFAM" id="SSF53474">
    <property type="entry name" value="alpha/beta-Hydrolases"/>
    <property type="match status" value="1"/>
</dbReference>
<accession>A0A417YFD0</accession>
<dbReference type="GO" id="GO:0016020">
    <property type="term" value="C:membrane"/>
    <property type="evidence" value="ECO:0007669"/>
    <property type="project" value="TreeGrafter"/>
</dbReference>
<protein>
    <submittedName>
        <fullName evidence="3">Alpha/beta hydrolase</fullName>
    </submittedName>
</protein>
<evidence type="ECO:0000256" key="1">
    <source>
        <dbReference type="ARBA" id="ARBA00022801"/>
    </source>
</evidence>
<proteinExistence type="predicted"/>
<feature type="domain" description="AB hydrolase-1" evidence="2">
    <location>
        <begin position="22"/>
        <end position="251"/>
    </location>
</feature>
<dbReference type="Pfam" id="PF00561">
    <property type="entry name" value="Abhydrolase_1"/>
    <property type="match status" value="1"/>
</dbReference>
<dbReference type="Proteomes" id="UP000285456">
    <property type="component" value="Unassembled WGS sequence"/>
</dbReference>
<organism evidence="3 4">
    <name type="scientific">Oceanobacillus profundus</name>
    <dbReference type="NCBI Taxonomy" id="372463"/>
    <lineage>
        <taxon>Bacteria</taxon>
        <taxon>Bacillati</taxon>
        <taxon>Bacillota</taxon>
        <taxon>Bacilli</taxon>
        <taxon>Bacillales</taxon>
        <taxon>Bacillaceae</taxon>
        <taxon>Oceanobacillus</taxon>
    </lineage>
</organism>
<dbReference type="OrthoDB" id="9773293at2"/>
<dbReference type="EMBL" id="QWEH01000009">
    <property type="protein sequence ID" value="RHW31362.1"/>
    <property type="molecule type" value="Genomic_DNA"/>
</dbReference>
<evidence type="ECO:0000313" key="3">
    <source>
        <dbReference type="EMBL" id="RHW31362.1"/>
    </source>
</evidence>
<gene>
    <name evidence="3" type="ORF">D1B32_13915</name>
</gene>
<dbReference type="InterPro" id="IPR029058">
    <property type="entry name" value="AB_hydrolase_fold"/>
</dbReference>
<dbReference type="InterPro" id="IPR050266">
    <property type="entry name" value="AB_hydrolase_sf"/>
</dbReference>
<dbReference type="PANTHER" id="PTHR43798">
    <property type="entry name" value="MONOACYLGLYCEROL LIPASE"/>
    <property type="match status" value="1"/>
</dbReference>
<keyword evidence="1 3" id="KW-0378">Hydrolase</keyword>
<name>A0A417YFD0_9BACI</name>
<reference evidence="3 4" key="1">
    <citation type="journal article" date="2007" name="Int. J. Syst. Evol. Microbiol.">
        <title>Oceanobacillus profundus sp. nov., isolated from a deep-sea sediment core.</title>
        <authorList>
            <person name="Kim Y.G."/>
            <person name="Choi D.H."/>
            <person name="Hyun S."/>
            <person name="Cho B.C."/>
        </authorList>
    </citation>
    <scope>NUCLEOTIDE SEQUENCE [LARGE SCALE GENOMIC DNA]</scope>
    <source>
        <strain evidence="3 4">DSM 18246</strain>
    </source>
</reference>
<dbReference type="GO" id="GO:0016787">
    <property type="term" value="F:hydrolase activity"/>
    <property type="evidence" value="ECO:0007669"/>
    <property type="project" value="UniProtKB-KW"/>
</dbReference>
<dbReference type="InterPro" id="IPR000073">
    <property type="entry name" value="AB_hydrolase_1"/>
</dbReference>
<keyword evidence="4" id="KW-1185">Reference proteome</keyword>